<dbReference type="AlphaFoldDB" id="A0A917J9R9"/>
<dbReference type="PANTHER" id="PTHR40590">
    <property type="entry name" value="CYTOPLASMIC PROTEIN-RELATED"/>
    <property type="match status" value="1"/>
</dbReference>
<gene>
    <name evidence="1" type="ORF">GCM10011425_23330</name>
</gene>
<dbReference type="EMBL" id="BMDO01000006">
    <property type="protein sequence ID" value="GGI51121.1"/>
    <property type="molecule type" value="Genomic_DNA"/>
</dbReference>
<dbReference type="CDD" id="cd14789">
    <property type="entry name" value="Tiki"/>
    <property type="match status" value="1"/>
</dbReference>
<sequence>MLALQKSDAFAMEVHPDTLLYTMYDAMNKSDSGKIESMLSDEQYSQLSKRFEEKNGYEMDKLNPLLIENLIAKDRSKPGDKVTFLDAYLYAVAKTLHKNVLGLEPAADQLKALEAKNDLQDRIESYLDDANTEEEDEALNELTELYAGGNLNLIANYLDHNDAFDAELANRNTVMLNSMLRFIKTGSLFTAVGVAHLPGNDGLIALLRAQGYTVTPVTAAFTGVGDTYKIDQSKFVWVPYTSKEKGFSLEMPGRPMMHNMGDSIVKTAIIYPDMVSEICYSAYSIKMAASFTNTNVNEALKNAMKLYKETENIKISNEKEVIVNGLPGMLFVHKAGNTSLLMQFVIQNSRLYCLYTNNKTGIPTDAEKRFFNSLKIFKVAEKPALPWITYKNPQAAFSVSVPVQPQAIDKEVPNPNTKVGTPYMLHLYVATDTKNMVNYLMRYNDMPAGMYMQDKEAAFESIFNSLKTMGTFIGKPLKIMKDGFEGRAATMNVKGFYAEVKMYMRGNRQYLLLRQNSTANPITIADNFFESFKFLPYDEAPAYAYKPADESYSLSLFNEPKVITNNNYDGYLKNSVIAMSTNPSSGAVHFAEQATLSPYFKASHVDSVYSKITKSLMERTDTLLKVDTITLTGAKGREFITLNKNTNEKRRHRLFVDNGTMIYLTGFMNADEIFSTASNRFFTSYVPLKKAPAFDLGSSKSKMILQDLQSTDTLTTKKAMGALKYYDFEQADLPLIYTALKKPYADDTLERGTRYQIIKLLTKIHDDTTLGELSNLYRSNRSNDTTRLTVLNYLTEIDHQKGYDAYLDLLTKGPYVKTVDNYEAFSSLQDSLAYTATNFERLVPLLEHTPYRYQVLSLANDLLNDDKHPQYAQPVKIHYKTLIQHRDKDLNTYLTDTSATSYNTGVFYYLQLMKKLPGDAAADPFTAAIVKKGKDEPRLLNAVQTRIANRLPVALPVVNTLLDSLYTRFEIMEAYSKVNELSKVPAKYRTPAEFGRVCMYNYVGGNSESEEYPQKISLLGPVLYKGNTYYAYQFTDPNDEEQRKQIGVYKPAKTAPGKLDFEDYHCYSAWETKNVNWRLQAQKLITEWLKEGKGK</sequence>
<dbReference type="Pfam" id="PF01963">
    <property type="entry name" value="TraB_PrgY_gumN"/>
    <property type="match status" value="1"/>
</dbReference>
<dbReference type="RefSeq" id="WP_188416904.1">
    <property type="nucleotide sequence ID" value="NZ_BMDO01000006.1"/>
</dbReference>
<dbReference type="InterPro" id="IPR002816">
    <property type="entry name" value="TraB/PrgY/GumN_fam"/>
</dbReference>
<keyword evidence="2" id="KW-1185">Reference proteome</keyword>
<dbReference type="Proteomes" id="UP000662074">
    <property type="component" value="Unassembled WGS sequence"/>
</dbReference>
<dbReference type="InterPro" id="IPR047111">
    <property type="entry name" value="YbaP-like"/>
</dbReference>
<reference evidence="1" key="1">
    <citation type="journal article" date="2014" name="Int. J. Syst. Evol. Microbiol.">
        <title>Complete genome sequence of Corynebacterium casei LMG S-19264T (=DSM 44701T), isolated from a smear-ripened cheese.</title>
        <authorList>
            <consortium name="US DOE Joint Genome Institute (JGI-PGF)"/>
            <person name="Walter F."/>
            <person name="Albersmeier A."/>
            <person name="Kalinowski J."/>
            <person name="Ruckert C."/>
        </authorList>
    </citation>
    <scope>NUCLEOTIDE SEQUENCE</scope>
    <source>
        <strain evidence="1">CCM 8711</strain>
    </source>
</reference>
<protein>
    <recommendedName>
        <fullName evidence="3">TraB/GumN family protein</fullName>
    </recommendedName>
</protein>
<dbReference type="PANTHER" id="PTHR40590:SF1">
    <property type="entry name" value="CYTOPLASMIC PROTEIN"/>
    <property type="match status" value="1"/>
</dbReference>
<reference evidence="1" key="2">
    <citation type="submission" date="2020-09" db="EMBL/GenBank/DDBJ databases">
        <authorList>
            <person name="Sun Q."/>
            <person name="Sedlacek I."/>
        </authorList>
    </citation>
    <scope>NUCLEOTIDE SEQUENCE</scope>
    <source>
        <strain evidence="1">CCM 8711</strain>
    </source>
</reference>
<proteinExistence type="predicted"/>
<evidence type="ECO:0000313" key="1">
    <source>
        <dbReference type="EMBL" id="GGI51121.1"/>
    </source>
</evidence>
<name>A0A917J9R9_9SPHI</name>
<accession>A0A917J9R9</accession>
<evidence type="ECO:0000313" key="2">
    <source>
        <dbReference type="Proteomes" id="UP000662074"/>
    </source>
</evidence>
<evidence type="ECO:0008006" key="3">
    <source>
        <dbReference type="Google" id="ProtNLM"/>
    </source>
</evidence>
<comment type="caution">
    <text evidence="1">The sequence shown here is derived from an EMBL/GenBank/DDBJ whole genome shotgun (WGS) entry which is preliminary data.</text>
</comment>
<organism evidence="1 2">
    <name type="scientific">Mucilaginibacter galii</name>
    <dbReference type="NCBI Taxonomy" id="2005073"/>
    <lineage>
        <taxon>Bacteria</taxon>
        <taxon>Pseudomonadati</taxon>
        <taxon>Bacteroidota</taxon>
        <taxon>Sphingobacteriia</taxon>
        <taxon>Sphingobacteriales</taxon>
        <taxon>Sphingobacteriaceae</taxon>
        <taxon>Mucilaginibacter</taxon>
    </lineage>
</organism>